<dbReference type="Proteomes" id="UP000245081">
    <property type="component" value="Unassembled WGS sequence"/>
</dbReference>
<dbReference type="RefSeq" id="WP_109015900.1">
    <property type="nucleotide sequence ID" value="NZ_BDOQ01000009.1"/>
</dbReference>
<proteinExistence type="inferred from homology"/>
<dbReference type="NCBIfam" id="TIGR00080">
    <property type="entry name" value="pimt"/>
    <property type="match status" value="1"/>
</dbReference>
<name>A0A2R5FDX8_9PROT</name>
<dbReference type="GO" id="GO:0032259">
    <property type="term" value="P:methylation"/>
    <property type="evidence" value="ECO:0007669"/>
    <property type="project" value="UniProtKB-KW"/>
</dbReference>
<dbReference type="GO" id="GO:0004719">
    <property type="term" value="F:protein-L-isoaspartate (D-aspartate) O-methyltransferase activity"/>
    <property type="evidence" value="ECO:0007669"/>
    <property type="project" value="UniProtKB-UniRule"/>
</dbReference>
<evidence type="ECO:0000256" key="8">
    <source>
        <dbReference type="ARBA" id="ARBA00022691"/>
    </source>
</evidence>
<keyword evidence="5" id="KW-0963">Cytoplasm</keyword>
<comment type="subcellular location">
    <subcellularLocation>
        <location evidence="1">Cytoplasm</location>
    </subcellularLocation>
</comment>
<evidence type="ECO:0000313" key="10">
    <source>
        <dbReference type="EMBL" id="GBG14724.1"/>
    </source>
</evidence>
<evidence type="ECO:0000256" key="1">
    <source>
        <dbReference type="ARBA" id="ARBA00004496"/>
    </source>
</evidence>
<evidence type="ECO:0000313" key="11">
    <source>
        <dbReference type="Proteomes" id="UP000245081"/>
    </source>
</evidence>
<dbReference type="PANTHER" id="PTHR11579:SF0">
    <property type="entry name" value="PROTEIN-L-ISOASPARTATE(D-ASPARTATE) O-METHYLTRANSFERASE"/>
    <property type="match status" value="1"/>
</dbReference>
<accession>A0A2R5FDX8</accession>
<keyword evidence="6 10" id="KW-0489">Methyltransferase</keyword>
<dbReference type="SUPFAM" id="SSF53335">
    <property type="entry name" value="S-adenosyl-L-methionine-dependent methyltransferases"/>
    <property type="match status" value="1"/>
</dbReference>
<dbReference type="EMBL" id="BDOQ01000009">
    <property type="protein sequence ID" value="GBG14724.1"/>
    <property type="molecule type" value="Genomic_DNA"/>
</dbReference>
<gene>
    <name evidence="10" type="primary">pcm</name>
    <name evidence="10" type="ORF">NMK_2325</name>
</gene>
<dbReference type="OrthoDB" id="9810066at2"/>
<comment type="similarity">
    <text evidence="2">Belongs to the methyltransferase superfamily. L-isoaspartyl/D-aspartyl protein methyltransferase family.</text>
</comment>
<evidence type="ECO:0000256" key="7">
    <source>
        <dbReference type="ARBA" id="ARBA00022679"/>
    </source>
</evidence>
<dbReference type="PANTHER" id="PTHR11579">
    <property type="entry name" value="PROTEIN-L-ISOASPARTATE O-METHYLTRANSFERASE"/>
    <property type="match status" value="1"/>
</dbReference>
<dbReference type="CDD" id="cd02440">
    <property type="entry name" value="AdoMet_MTases"/>
    <property type="match status" value="1"/>
</dbReference>
<dbReference type="AlphaFoldDB" id="A0A2R5FDX8"/>
<evidence type="ECO:0000256" key="6">
    <source>
        <dbReference type="ARBA" id="ARBA00022603"/>
    </source>
</evidence>
<dbReference type="InterPro" id="IPR029063">
    <property type="entry name" value="SAM-dependent_MTases_sf"/>
</dbReference>
<dbReference type="GO" id="GO:0030091">
    <property type="term" value="P:protein repair"/>
    <property type="evidence" value="ECO:0007669"/>
    <property type="project" value="UniProtKB-UniRule"/>
</dbReference>
<dbReference type="InterPro" id="IPR000682">
    <property type="entry name" value="PCMT"/>
</dbReference>
<dbReference type="NCBIfam" id="NF001453">
    <property type="entry name" value="PRK00312.1"/>
    <property type="match status" value="1"/>
</dbReference>
<protein>
    <recommendedName>
        <fullName evidence="4 9">Protein-L-isoaspartate O-methyltransferase</fullName>
        <ecNumber evidence="3 9">2.1.1.77</ecNumber>
    </recommendedName>
</protein>
<evidence type="ECO:0000256" key="4">
    <source>
        <dbReference type="ARBA" id="ARBA00013346"/>
    </source>
</evidence>
<dbReference type="EC" id="2.1.1.77" evidence="3 9"/>
<comment type="caution">
    <text evidence="10">The sequence shown here is derived from an EMBL/GenBank/DDBJ whole genome shotgun (WGS) entry which is preliminary data.</text>
</comment>
<evidence type="ECO:0000256" key="2">
    <source>
        <dbReference type="ARBA" id="ARBA00005369"/>
    </source>
</evidence>
<keyword evidence="7 10" id="KW-0808">Transferase</keyword>
<dbReference type="GO" id="GO:0005737">
    <property type="term" value="C:cytoplasm"/>
    <property type="evidence" value="ECO:0007669"/>
    <property type="project" value="UniProtKB-SubCell"/>
</dbReference>
<evidence type="ECO:0000256" key="9">
    <source>
        <dbReference type="NCBIfam" id="TIGR00080"/>
    </source>
</evidence>
<evidence type="ECO:0000256" key="3">
    <source>
        <dbReference type="ARBA" id="ARBA00011890"/>
    </source>
</evidence>
<reference evidence="10 11" key="1">
    <citation type="journal article" date="2018" name="Environ. Microbiol.">
        <title>Isolation and genomic characterization of Novimethylophilus kurashikiensis gen. nov. sp. nov., a new lanthanide-dependent methylotrophic species of Methylophilaceae.</title>
        <authorList>
            <person name="Lv H."/>
            <person name="Sahin N."/>
            <person name="Tani A."/>
        </authorList>
    </citation>
    <scope>NUCLEOTIDE SEQUENCE [LARGE SCALE GENOMIC DNA]</scope>
    <source>
        <strain evidence="10 11">La2-4</strain>
    </source>
</reference>
<evidence type="ECO:0000256" key="5">
    <source>
        <dbReference type="ARBA" id="ARBA00022490"/>
    </source>
</evidence>
<organism evidence="10 11">
    <name type="scientific">Novimethylophilus kurashikiensis</name>
    <dbReference type="NCBI Taxonomy" id="1825523"/>
    <lineage>
        <taxon>Bacteria</taxon>
        <taxon>Pseudomonadati</taxon>
        <taxon>Pseudomonadota</taxon>
        <taxon>Betaproteobacteria</taxon>
        <taxon>Nitrosomonadales</taxon>
        <taxon>Methylophilaceae</taxon>
        <taxon>Novimethylophilus</taxon>
    </lineage>
</organism>
<dbReference type="Gene3D" id="3.40.50.150">
    <property type="entry name" value="Vaccinia Virus protein VP39"/>
    <property type="match status" value="1"/>
</dbReference>
<keyword evidence="8" id="KW-0949">S-adenosyl-L-methionine</keyword>
<keyword evidence="11" id="KW-1185">Reference proteome</keyword>
<sequence>MNQIELLNFQNPPSKHIREEAVWLQSRYQNWSGDAERQMRWLMEDIAEDLRSVRHLTGRALPGKKVLEAMHRMHREDFVPFELKRSAYANCALPIGYGQSLTQPNLVALMTDLVDPHPNATVLEVGTGSGYQTALLATLAKHVCSMEIIAPLAENARRRLHSLGLKNIEIRTGNGCEGWPEPVQFDGIIVTGAIDHVPEALINQLKPCGTMVIPVSALHTGQELLEITRDSAGRVTEKAILPVTFPALMGINMS</sequence>
<dbReference type="Pfam" id="PF01135">
    <property type="entry name" value="PCMT"/>
    <property type="match status" value="1"/>
</dbReference>